<dbReference type="AlphaFoldDB" id="A0A8J5IIW2"/>
<evidence type="ECO:0000313" key="2">
    <source>
        <dbReference type="Proteomes" id="UP000709295"/>
    </source>
</evidence>
<name>A0A8J5IIW2_9STRA</name>
<comment type="caution">
    <text evidence="1">The sequence shown here is derived from an EMBL/GenBank/DDBJ whole genome shotgun (WGS) entry which is preliminary data.</text>
</comment>
<accession>A0A8J5IIW2</accession>
<protein>
    <submittedName>
        <fullName evidence="1">Uncharacterized protein</fullName>
    </submittedName>
</protein>
<keyword evidence="2" id="KW-1185">Reference proteome</keyword>
<dbReference type="EMBL" id="JAENGY010002063">
    <property type="protein sequence ID" value="KAG6945628.1"/>
    <property type="molecule type" value="Genomic_DNA"/>
</dbReference>
<organism evidence="1 2">
    <name type="scientific">Phytophthora aleatoria</name>
    <dbReference type="NCBI Taxonomy" id="2496075"/>
    <lineage>
        <taxon>Eukaryota</taxon>
        <taxon>Sar</taxon>
        <taxon>Stramenopiles</taxon>
        <taxon>Oomycota</taxon>
        <taxon>Peronosporomycetes</taxon>
        <taxon>Peronosporales</taxon>
        <taxon>Peronosporaceae</taxon>
        <taxon>Phytophthora</taxon>
    </lineage>
</organism>
<reference evidence="1" key="1">
    <citation type="submission" date="2021-01" db="EMBL/GenBank/DDBJ databases">
        <title>Phytophthora aleatoria, a newly-described species from Pinus radiata is distinct from Phytophthora cactorum isolates based on comparative genomics.</title>
        <authorList>
            <person name="Mcdougal R."/>
            <person name="Panda P."/>
            <person name="Williams N."/>
            <person name="Studholme D.J."/>
        </authorList>
    </citation>
    <scope>NUCLEOTIDE SEQUENCE</scope>
    <source>
        <strain evidence="1">NZFS 4037</strain>
    </source>
</reference>
<sequence length="138" mass="15343">MVSRTPQEKMFIVHMHKYFMAEAQQRLDPLGRAVRERVVKSLALSESMVARVLGAYNVHGKEAFAVPPATASKIICSELKTLKGEAIPCERSSCEWMFPTSEVQDLAGEATDKVHCSTIMGEMDTSARVRDGLIRIQC</sequence>
<dbReference type="Proteomes" id="UP000709295">
    <property type="component" value="Unassembled WGS sequence"/>
</dbReference>
<proteinExistence type="predicted"/>
<gene>
    <name evidence="1" type="ORF">JG688_00016464</name>
</gene>
<evidence type="ECO:0000313" key="1">
    <source>
        <dbReference type="EMBL" id="KAG6945628.1"/>
    </source>
</evidence>